<evidence type="ECO:0000256" key="4">
    <source>
        <dbReference type="ARBA" id="ARBA00022737"/>
    </source>
</evidence>
<dbReference type="FunFam" id="3.80.10.10:FF:001051">
    <property type="entry name" value="Leucine-rich repeat-containing 23"/>
    <property type="match status" value="1"/>
</dbReference>
<evidence type="ECO:0000256" key="7">
    <source>
        <dbReference type="ARBA" id="ARBA00023069"/>
    </source>
</evidence>
<keyword evidence="9" id="KW-0966">Cell projection</keyword>
<dbReference type="SMART" id="SM00365">
    <property type="entry name" value="LRR_SD22"/>
    <property type="match status" value="5"/>
</dbReference>
<dbReference type="Proteomes" id="UP000515156">
    <property type="component" value="Chromosome 14"/>
</dbReference>
<dbReference type="Gene3D" id="3.80.10.10">
    <property type="entry name" value="Ribonuclease Inhibitor"/>
    <property type="match status" value="2"/>
</dbReference>
<dbReference type="GeneID" id="115457766"/>
<evidence type="ECO:0000256" key="8">
    <source>
        <dbReference type="ARBA" id="ARBA00023212"/>
    </source>
</evidence>
<dbReference type="PROSITE" id="PS51450">
    <property type="entry name" value="LRR"/>
    <property type="match status" value="4"/>
</dbReference>
<protein>
    <recommendedName>
        <fullName evidence="10">Leucine-rich repeat-containing protein 23</fullName>
    </recommendedName>
</protein>
<comment type="subcellular location">
    <subcellularLocation>
        <location evidence="1">Cytoplasm</location>
        <location evidence="1">Cytoskeleton</location>
        <location evidence="1">Flagellum axoneme</location>
    </subcellularLocation>
</comment>
<dbReference type="RefSeq" id="XP_030043205.1">
    <property type="nucleotide sequence ID" value="XM_030187345.1"/>
</dbReference>
<dbReference type="KEGG" id="muo:115457766"/>
<dbReference type="RefSeq" id="XP_030043207.1">
    <property type="nucleotide sequence ID" value="XM_030187347.1"/>
</dbReference>
<dbReference type="OrthoDB" id="271226at2759"/>
<dbReference type="Pfam" id="PF14580">
    <property type="entry name" value="LRR_9"/>
    <property type="match status" value="1"/>
</dbReference>
<keyword evidence="12" id="KW-1185">Reference proteome</keyword>
<dbReference type="InterPro" id="IPR001611">
    <property type="entry name" value="Leu-rich_rpt"/>
</dbReference>
<gene>
    <name evidence="13 14 15" type="primary">LRRC23</name>
</gene>
<evidence type="ECO:0000313" key="15">
    <source>
        <dbReference type="RefSeq" id="XP_030043207.1"/>
    </source>
</evidence>
<keyword evidence="8" id="KW-0206">Cytoskeleton</keyword>
<feature type="compositionally biased region" description="Acidic residues" evidence="11">
    <location>
        <begin position="330"/>
        <end position="348"/>
    </location>
</feature>
<dbReference type="InterPro" id="IPR003591">
    <property type="entry name" value="Leu-rich_rpt_typical-subtyp"/>
</dbReference>
<organism evidence="12 14">
    <name type="scientific">Microcaecilia unicolor</name>
    <dbReference type="NCBI Taxonomy" id="1415580"/>
    <lineage>
        <taxon>Eukaryota</taxon>
        <taxon>Metazoa</taxon>
        <taxon>Chordata</taxon>
        <taxon>Craniata</taxon>
        <taxon>Vertebrata</taxon>
        <taxon>Euteleostomi</taxon>
        <taxon>Amphibia</taxon>
        <taxon>Gymnophiona</taxon>
        <taxon>Siphonopidae</taxon>
        <taxon>Microcaecilia</taxon>
    </lineage>
</organism>
<keyword evidence="7" id="KW-0969">Cilium</keyword>
<evidence type="ECO:0000256" key="1">
    <source>
        <dbReference type="ARBA" id="ARBA00004611"/>
    </source>
</evidence>
<keyword evidence="6" id="KW-0175">Coiled coil</keyword>
<feature type="compositionally biased region" description="Acidic residues" evidence="11">
    <location>
        <begin position="1"/>
        <end position="24"/>
    </location>
</feature>
<feature type="compositionally biased region" description="Acidic residues" evidence="11">
    <location>
        <begin position="32"/>
        <end position="46"/>
    </location>
</feature>
<reference evidence="13 14" key="1">
    <citation type="submission" date="2025-04" db="UniProtKB">
        <authorList>
            <consortium name="RefSeq"/>
        </authorList>
    </citation>
    <scope>IDENTIFICATION</scope>
</reference>
<evidence type="ECO:0000313" key="12">
    <source>
        <dbReference type="Proteomes" id="UP000515156"/>
    </source>
</evidence>
<dbReference type="AlphaFoldDB" id="A0A6P7WQ25"/>
<evidence type="ECO:0000256" key="5">
    <source>
        <dbReference type="ARBA" id="ARBA00022846"/>
    </source>
</evidence>
<dbReference type="InterPro" id="IPR050836">
    <property type="entry name" value="SDS22/Internalin_LRR"/>
</dbReference>
<proteinExistence type="predicted"/>
<keyword evidence="4" id="KW-0677">Repeat</keyword>
<evidence type="ECO:0000313" key="14">
    <source>
        <dbReference type="RefSeq" id="XP_030043206.1"/>
    </source>
</evidence>
<feature type="region of interest" description="Disordered" evidence="11">
    <location>
        <begin position="329"/>
        <end position="348"/>
    </location>
</feature>
<evidence type="ECO:0000256" key="2">
    <source>
        <dbReference type="ARBA" id="ARBA00022490"/>
    </source>
</evidence>
<name>A0A6P7WQ25_9AMPH</name>
<evidence type="ECO:0000256" key="11">
    <source>
        <dbReference type="SAM" id="MobiDB-lite"/>
    </source>
</evidence>
<dbReference type="PANTHER" id="PTHR46652:SF8">
    <property type="entry name" value="LEUCINE RICH REPEAT CONTAINING 23"/>
    <property type="match status" value="1"/>
</dbReference>
<keyword evidence="3" id="KW-0433">Leucine-rich repeat</keyword>
<accession>A0A6P7WQ25</accession>
<evidence type="ECO:0000256" key="10">
    <source>
        <dbReference type="ARBA" id="ARBA00071477"/>
    </source>
</evidence>
<dbReference type="PANTHER" id="PTHR46652">
    <property type="entry name" value="LEUCINE-RICH REPEAT AND IQ DOMAIN-CONTAINING PROTEIN 1-RELATED"/>
    <property type="match status" value="1"/>
</dbReference>
<dbReference type="CTD" id="10233"/>
<keyword evidence="5" id="KW-0282">Flagellum</keyword>
<feature type="region of interest" description="Disordered" evidence="11">
    <location>
        <begin position="1"/>
        <end position="51"/>
    </location>
</feature>
<dbReference type="SUPFAM" id="SSF52058">
    <property type="entry name" value="L domain-like"/>
    <property type="match status" value="1"/>
</dbReference>
<evidence type="ECO:0000256" key="3">
    <source>
        <dbReference type="ARBA" id="ARBA00022614"/>
    </source>
</evidence>
<evidence type="ECO:0000256" key="6">
    <source>
        <dbReference type="ARBA" id="ARBA00023054"/>
    </source>
</evidence>
<dbReference type="InterPro" id="IPR032675">
    <property type="entry name" value="LRR_dom_sf"/>
</dbReference>
<evidence type="ECO:0000313" key="13">
    <source>
        <dbReference type="RefSeq" id="XP_030043205.1"/>
    </source>
</evidence>
<evidence type="ECO:0000256" key="9">
    <source>
        <dbReference type="ARBA" id="ARBA00023273"/>
    </source>
</evidence>
<dbReference type="RefSeq" id="XP_030043206.1">
    <property type="nucleotide sequence ID" value="XM_030187346.1"/>
</dbReference>
<sequence length="348" mass="39441">MSDADDDVDVGEEGETDFEPQEGEESVREEELKGEEEEEEEEEEKEEPPLSLPLTEEILKEGLSLLCKTGNGLAHAYVKLELKDRDLTDINLISSYIHLRYVNVAQNHLLDISPLNSLTHLLWLKADQNLLLNIQLEELPYLQVASFSHNRIRELGGISHPRLESLNLNGNEILTLSGMDCAKLENLQTLELRGNRLESTAGILLPNLRNLYLAQNSIRRLEGLEGLVQLQTLHVRDNQLETLDGFSGSMKSLQYLNIRGNLIGRMKELQKLSCLGALRALAMQDNPCTEAENYRLKALVSVPQLERLDKEFFQAEERTAADEMRVSYLEAEEEETEESVELESSLDE</sequence>
<keyword evidence="2" id="KW-0963">Cytoplasm</keyword>
<dbReference type="SMART" id="SM00369">
    <property type="entry name" value="LRR_TYP"/>
    <property type="match status" value="3"/>
</dbReference>